<protein>
    <recommendedName>
        <fullName evidence="3">2'-5' RNA ligase</fullName>
    </recommendedName>
</protein>
<dbReference type="RefSeq" id="WP_186827922.1">
    <property type="nucleotide sequence ID" value="NZ_BAABDN010000001.1"/>
</dbReference>
<keyword evidence="2" id="KW-1185">Reference proteome</keyword>
<dbReference type="InterPro" id="IPR009097">
    <property type="entry name" value="Cyclic_Pdiesterase"/>
</dbReference>
<dbReference type="Pfam" id="PF13563">
    <property type="entry name" value="2_5_RNA_ligase2"/>
    <property type="match status" value="1"/>
</dbReference>
<dbReference type="EMBL" id="BKBA01000003">
    <property type="protein sequence ID" value="GEQ13092.1"/>
    <property type="molecule type" value="Genomic_DNA"/>
</dbReference>
<dbReference type="SUPFAM" id="SSF55144">
    <property type="entry name" value="LigT-like"/>
    <property type="match status" value="1"/>
</dbReference>
<comment type="caution">
    <text evidence="1">The sequence shown here is derived from an EMBL/GenBank/DDBJ whole genome shotgun (WGS) entry which is preliminary data.</text>
</comment>
<proteinExistence type="predicted"/>
<dbReference type="Gene3D" id="3.90.1140.10">
    <property type="entry name" value="Cyclic phosphodiesterase"/>
    <property type="match status" value="1"/>
</dbReference>
<reference evidence="1 2" key="1">
    <citation type="submission" date="2019-07" db="EMBL/GenBank/DDBJ databases">
        <title>Whole genome shotgun sequence of Knoellia locipacati NBRC 109775.</title>
        <authorList>
            <person name="Hosoyama A."/>
            <person name="Uohara A."/>
            <person name="Ohji S."/>
            <person name="Ichikawa N."/>
        </authorList>
    </citation>
    <scope>NUCLEOTIDE SEQUENCE [LARGE SCALE GENOMIC DNA]</scope>
    <source>
        <strain evidence="1 2">NBRC 109775</strain>
    </source>
</reference>
<organism evidence="1 2">
    <name type="scientific">Knoellia locipacati</name>
    <dbReference type="NCBI Taxonomy" id="882824"/>
    <lineage>
        <taxon>Bacteria</taxon>
        <taxon>Bacillati</taxon>
        <taxon>Actinomycetota</taxon>
        <taxon>Actinomycetes</taxon>
        <taxon>Micrococcales</taxon>
        <taxon>Intrasporangiaceae</taxon>
        <taxon>Knoellia</taxon>
    </lineage>
</organism>
<evidence type="ECO:0000313" key="2">
    <source>
        <dbReference type="Proteomes" id="UP000321793"/>
    </source>
</evidence>
<dbReference type="Proteomes" id="UP000321793">
    <property type="component" value="Unassembled WGS sequence"/>
</dbReference>
<name>A0A512SYT1_9MICO</name>
<evidence type="ECO:0008006" key="3">
    <source>
        <dbReference type="Google" id="ProtNLM"/>
    </source>
</evidence>
<dbReference type="AlphaFoldDB" id="A0A512SYT1"/>
<gene>
    <name evidence="1" type="ORF">KLO01_11390</name>
</gene>
<sequence length="167" mass="17864">MQALELILDDDTGAVVREEWAALRDSGLPSQADHTGETNAPHVTVLATERLPATDEDLGSALAPLLPIRVRLGPAIAFPGRRVVLARLVVVDPALLRLHEAAVSTSRAEPTPLTAPGRWVPHVTLARGIPLDRVGEALSLVRAPGHDGTATVLRHWDSEARRTTTLT</sequence>
<evidence type="ECO:0000313" key="1">
    <source>
        <dbReference type="EMBL" id="GEQ13092.1"/>
    </source>
</evidence>
<accession>A0A512SYT1</accession>